<dbReference type="PANTHER" id="PTHR41244">
    <property type="entry name" value="RHAMNAN SYNTHESIS F"/>
    <property type="match status" value="1"/>
</dbReference>
<proteinExistence type="predicted"/>
<dbReference type="SUPFAM" id="SSF53448">
    <property type="entry name" value="Nucleotide-diphospho-sugar transferases"/>
    <property type="match status" value="2"/>
</dbReference>
<evidence type="ECO:0000313" key="2">
    <source>
        <dbReference type="Proteomes" id="UP000469724"/>
    </source>
</evidence>
<evidence type="ECO:0000313" key="1">
    <source>
        <dbReference type="EMBL" id="NDY57955.1"/>
    </source>
</evidence>
<evidence type="ECO:0008006" key="3">
    <source>
        <dbReference type="Google" id="ProtNLM"/>
    </source>
</evidence>
<dbReference type="Gene3D" id="3.90.550.10">
    <property type="entry name" value="Spore Coat Polysaccharide Biosynthesis Protein SpsA, Chain A"/>
    <property type="match status" value="2"/>
</dbReference>
<dbReference type="EMBL" id="JAAGRQ010000070">
    <property type="protein sequence ID" value="NDY57955.1"/>
    <property type="molecule type" value="Genomic_DNA"/>
</dbReference>
<comment type="caution">
    <text evidence="1">The sequence shown here is derived from an EMBL/GenBank/DDBJ whole genome shotgun (WGS) entry which is preliminary data.</text>
</comment>
<dbReference type="PANTHER" id="PTHR41244:SF1">
    <property type="entry name" value="GLYCOSYLTRANSFERASE"/>
    <property type="match status" value="1"/>
</dbReference>
<keyword evidence="2" id="KW-1185">Reference proteome</keyword>
<sequence length="1385" mass="159043">MRKKTGLSIVVVSQNTEDFIPGLLAIVSEIKNQHPVECIIIDNCKSQEITPVIDEYCKKIFIRYIVSTQQKQLPEQLDFWAKKAKHPFLLLLYHPIAITAEVLCQALDRLSSTTDAGAVVLSNGHVDLLDGFILVDRLLFQTLDGMGKPKPGANLAMEFSRRLTERLAKPCITLEVDHPSRPGSIQDVVQAPEKPKELAPITAKVNVSKNNNIQPLLEDHKILLDFLVFLNEKNSDLSAVTEEILYGMQYPDVKSAVSRGEFSSCKSHFERYGKNEGRLYYLPSILKKFTKIYSKVKNSIVIEENLEEAGYDSGKFNIIPFYVSDTIEEHALHCVKYKSICVHAHLFYQDMLPIIIDKLKNIPLPFDIFVSVPKEVDNIGIANRLRHELDLAKNIVVETVTNKGRDVAPFIVQFGKRILTYDYVLHIHTKQSLHNTTLKSWGMDIFDLLLGSKVAVSQILVLLHDRAKIVYPAEQNVYLKNPTGWDGNYTLARDLLDRFTNIDINEFPAVEFAEGSMIWARTSALAEFLSLPLTWDDFPEEPIPADGTLAHALERLLFVLSFDTPGDYFKLCKRDSINDFRFYEEQQDYSQSLVHTDIKVLAYYLPQFHPIPENDAWHGKGFTEWTKVKSATPLFAGHYQQHIPHSDIGYYLLDNPDILRKQADMMRKSGVHGLIFYHYWFTGKLILEEPATMLLQNPDIDIPFCFCWANENWTKCWDGNEKDILLEQKYSDEDAAMFIEYLIQFFKDPRYMKIDDRPVLYIYRPSSITDVKSYLRIWKEHCIQAGLKAPYVVAVLTRGAASPNEYGMDAGVERVLNDWGNGNIPECKNLLNSYYTLEGSVLNYNDVANYYMNQIPDMDFTYFRSLVPNFDNTARYAAKAILTHQVSPAKFQEWFERLITYAQTLPSDRQYIIVNAWNEWAEGAHLEPDTRFGYGFLNAIGRGLSKQPYANKELPDVTIAPQTTLHLEIPEFIEQALVDDSFFKRKFLHTLGQATVFGRCVVTAKQSIVTALRSIFPNCPVLPSEKPGNTALVVQFRKPAFLASDCLENMLRSATYHRDSIILSNYYDSSLNLTPIEKNGSVGTLAAYDNALALLPPTRNGNIKLCTQARTFVTQCTVTPEAELPEVTTIVRIHPGYSLISLRNALLSLLAMHSCVVKPFLAVQNFTSEMRKDLEDLLNTIFSSQKYYHIEYFNDAVLTDLRTRMLNESIKMAKTPYVGYLDFDDLLMNDAYHYLISQLKRSKRSVAFGRVFLTNYYNQTQELVARNKTYEYGFSYSDFITNNCFPLHSFIIDKTNLDFTSVKYHDKMVFMEDYYFLMQILTRDNAHWEGLRENHYIGDYIHSLDYTHSLACADENERNKIINSDIFKWCTQRLEDLRVELQTKN</sequence>
<reference evidence="1 2" key="1">
    <citation type="submission" date="2020-02" db="EMBL/GenBank/DDBJ databases">
        <title>Comparative genomics of sulfur disproportionating microorganisms.</title>
        <authorList>
            <person name="Ward L.M."/>
            <person name="Bertran E."/>
            <person name="Johnston D.T."/>
        </authorList>
    </citation>
    <scope>NUCLEOTIDE SEQUENCE [LARGE SCALE GENOMIC DNA]</scope>
    <source>
        <strain evidence="1 2">DSM 3696</strain>
    </source>
</reference>
<dbReference type="InterPro" id="IPR007739">
    <property type="entry name" value="RgpF"/>
</dbReference>
<protein>
    <recommendedName>
        <fullName evidence="3">Glycosyltransferase</fullName>
    </recommendedName>
</protein>
<gene>
    <name evidence="1" type="ORF">G3N56_14560</name>
</gene>
<organism evidence="1 2">
    <name type="scientific">Desulfolutivibrio sulfodismutans</name>
    <dbReference type="NCBI Taxonomy" id="63561"/>
    <lineage>
        <taxon>Bacteria</taxon>
        <taxon>Pseudomonadati</taxon>
        <taxon>Thermodesulfobacteriota</taxon>
        <taxon>Desulfovibrionia</taxon>
        <taxon>Desulfovibrionales</taxon>
        <taxon>Desulfovibrionaceae</taxon>
        <taxon>Desulfolutivibrio</taxon>
    </lineage>
</organism>
<dbReference type="Pfam" id="PF05045">
    <property type="entry name" value="RgpF"/>
    <property type="match status" value="1"/>
</dbReference>
<dbReference type="Pfam" id="PF14307">
    <property type="entry name" value="Glyco_tran_WbsX"/>
    <property type="match status" value="1"/>
</dbReference>
<dbReference type="InterPro" id="IPR029044">
    <property type="entry name" value="Nucleotide-diphossugar_trans"/>
</dbReference>
<dbReference type="InterPro" id="IPR032719">
    <property type="entry name" value="WbsX"/>
</dbReference>
<dbReference type="CDD" id="cd11579">
    <property type="entry name" value="Glyco_tran_WbsX"/>
    <property type="match status" value="1"/>
</dbReference>
<dbReference type="Gene3D" id="3.20.20.80">
    <property type="entry name" value="Glycosidases"/>
    <property type="match status" value="1"/>
</dbReference>
<dbReference type="Proteomes" id="UP000469724">
    <property type="component" value="Unassembled WGS sequence"/>
</dbReference>
<name>A0A7K3NQ98_9BACT</name>
<dbReference type="RefSeq" id="WP_163303035.1">
    <property type="nucleotide sequence ID" value="NZ_JAAGRQ010000070.1"/>
</dbReference>
<accession>A0A7K3NQ98</accession>